<dbReference type="Proteomes" id="UP000789901">
    <property type="component" value="Unassembled WGS sequence"/>
</dbReference>
<gene>
    <name evidence="1" type="ORF">GMARGA_LOCUS21324</name>
</gene>
<keyword evidence="2" id="KW-1185">Reference proteome</keyword>
<evidence type="ECO:0000313" key="1">
    <source>
        <dbReference type="EMBL" id="CAG8791705.1"/>
    </source>
</evidence>
<dbReference type="EMBL" id="CAJVQB010019596">
    <property type="protein sequence ID" value="CAG8791705.1"/>
    <property type="molecule type" value="Genomic_DNA"/>
</dbReference>
<sequence length="56" mass="6281">DSTRRLESSRDSCTKEISSNQFGTEYRGIGVALLSSDRVCMGIGRRFRNSGLRLLK</sequence>
<protein>
    <submittedName>
        <fullName evidence="1">42455_t:CDS:1</fullName>
    </submittedName>
</protein>
<feature type="non-terminal residue" evidence="1">
    <location>
        <position position="1"/>
    </location>
</feature>
<name>A0ABN7VPQ7_GIGMA</name>
<comment type="caution">
    <text evidence="1">The sequence shown here is derived from an EMBL/GenBank/DDBJ whole genome shotgun (WGS) entry which is preliminary data.</text>
</comment>
<evidence type="ECO:0000313" key="2">
    <source>
        <dbReference type="Proteomes" id="UP000789901"/>
    </source>
</evidence>
<organism evidence="1 2">
    <name type="scientific">Gigaspora margarita</name>
    <dbReference type="NCBI Taxonomy" id="4874"/>
    <lineage>
        <taxon>Eukaryota</taxon>
        <taxon>Fungi</taxon>
        <taxon>Fungi incertae sedis</taxon>
        <taxon>Mucoromycota</taxon>
        <taxon>Glomeromycotina</taxon>
        <taxon>Glomeromycetes</taxon>
        <taxon>Diversisporales</taxon>
        <taxon>Gigasporaceae</taxon>
        <taxon>Gigaspora</taxon>
    </lineage>
</organism>
<reference evidence="1 2" key="1">
    <citation type="submission" date="2021-06" db="EMBL/GenBank/DDBJ databases">
        <authorList>
            <person name="Kallberg Y."/>
            <person name="Tangrot J."/>
            <person name="Rosling A."/>
        </authorList>
    </citation>
    <scope>NUCLEOTIDE SEQUENCE [LARGE SCALE GENOMIC DNA]</scope>
    <source>
        <strain evidence="1 2">120-4 pot B 10/14</strain>
    </source>
</reference>
<accession>A0ABN7VPQ7</accession>
<proteinExistence type="predicted"/>